<dbReference type="Gene3D" id="2.160.20.10">
    <property type="entry name" value="Single-stranded right-handed beta-helix, Pectin lyase-like"/>
    <property type="match status" value="2"/>
</dbReference>
<dbReference type="RefSeq" id="WP_116978348.1">
    <property type="nucleotide sequence ID" value="NZ_QPMM01000014.1"/>
</dbReference>
<gene>
    <name evidence="2" type="ORF">DVR12_23975</name>
</gene>
<dbReference type="InterPro" id="IPR039448">
    <property type="entry name" value="Beta_helix"/>
</dbReference>
<evidence type="ECO:0000259" key="1">
    <source>
        <dbReference type="Pfam" id="PF13229"/>
    </source>
</evidence>
<dbReference type="SUPFAM" id="SSF51126">
    <property type="entry name" value="Pectin lyase-like"/>
    <property type="match status" value="1"/>
</dbReference>
<feature type="domain" description="Right handed beta helix" evidence="1">
    <location>
        <begin position="300"/>
        <end position="441"/>
    </location>
</feature>
<dbReference type="Pfam" id="PF13229">
    <property type="entry name" value="Beta_helix"/>
    <property type="match status" value="1"/>
</dbReference>
<sequence length="681" mass="76555">MIKRLLLLGCWLYGTPVMSQTIYHVSNKPLPNVNSFTSLNKAIASALEQSNKRVTIEVHGGTYFLDEEIIIRANQVKCQSLEISASANEKPVISAGKPLTLKWKPFKNGIYVADVAAEQFERLYVNNVPQILARYPNYDSTQTVLNGTAADALQRAAKWTDANNGYLHALHLHRWGGNSYRITKSANGKVQLTGGWQTNRPDGMNEQLMYVENNLEELDAPGEWFLDFVAGKLYYFPTKNVNLSTAKFVASNLKQTIVLKGDTEHPVRNITFKGLRFAHNERTFMETSEPLLRSDWTIYRGAALMLDGTQDCKVSNCEFEGIGGNAIMLSNYSKNDTISGCYIHHIGGNAVCLIGDPAVVRSPRDKYDAQLSYEAMDKYPGPKGNNYPQYCVVTDNLIHNIGQFEKQVAGVEVAISSNITISHNSIYDVPRAGINIGDGCFGGHIIEYNDVFNTVLETSDHGAFNSWGRDRYWSSDRAYMDSITMAHPEIILLDVQQPVTIRNNRFRCDHGWDIDLDDGSTNYRIYNNVCLNGGIKLREGFLRVVENNIMINNTFHPHVWFKNSQDIFKHNIVTRAYRPVEIFVWGKQVDYNFFPDSDALKTAQLVGTDANGKAGNPLFSAPNKGDYTLKVNSPAFEIGFKNIPMNEFGVKNPILRKITKQPAFPKLVETSYDGNEYLLKK</sequence>
<accession>A0A3E1Y3N2</accession>
<name>A0A3E1Y3N2_9BACT</name>
<organism evidence="2 3">
    <name type="scientific">Chitinophaga silvatica</name>
    <dbReference type="NCBI Taxonomy" id="2282649"/>
    <lineage>
        <taxon>Bacteria</taxon>
        <taxon>Pseudomonadati</taxon>
        <taxon>Bacteroidota</taxon>
        <taxon>Chitinophagia</taxon>
        <taxon>Chitinophagales</taxon>
        <taxon>Chitinophagaceae</taxon>
        <taxon>Chitinophaga</taxon>
    </lineage>
</organism>
<dbReference type="OrthoDB" id="9808066at2"/>
<dbReference type="Proteomes" id="UP000260644">
    <property type="component" value="Unassembled WGS sequence"/>
</dbReference>
<dbReference type="SMART" id="SM00710">
    <property type="entry name" value="PbH1"/>
    <property type="match status" value="5"/>
</dbReference>
<dbReference type="InterPro" id="IPR011050">
    <property type="entry name" value="Pectin_lyase_fold/virulence"/>
</dbReference>
<keyword evidence="3" id="KW-1185">Reference proteome</keyword>
<dbReference type="InterPro" id="IPR006626">
    <property type="entry name" value="PbH1"/>
</dbReference>
<dbReference type="EMBL" id="QPMM01000014">
    <property type="protein sequence ID" value="RFS19295.1"/>
    <property type="molecule type" value="Genomic_DNA"/>
</dbReference>
<dbReference type="AlphaFoldDB" id="A0A3E1Y3N2"/>
<proteinExistence type="predicted"/>
<protein>
    <submittedName>
        <fullName evidence="2">Right-handed parallel beta-helix repeat-containing protein</fullName>
    </submittedName>
</protein>
<reference evidence="2 3" key="1">
    <citation type="submission" date="2018-07" db="EMBL/GenBank/DDBJ databases">
        <title>Chitinophaga K2CV101002-2 sp. nov., isolated from a monsoon evergreen broad-leaved forest soil.</title>
        <authorList>
            <person name="Lv Y."/>
        </authorList>
    </citation>
    <scope>NUCLEOTIDE SEQUENCE [LARGE SCALE GENOMIC DNA]</scope>
    <source>
        <strain evidence="2 3">GDMCC 1.1288</strain>
    </source>
</reference>
<comment type="caution">
    <text evidence="2">The sequence shown here is derived from an EMBL/GenBank/DDBJ whole genome shotgun (WGS) entry which is preliminary data.</text>
</comment>
<dbReference type="InterPro" id="IPR012334">
    <property type="entry name" value="Pectin_lyas_fold"/>
</dbReference>
<evidence type="ECO:0000313" key="3">
    <source>
        <dbReference type="Proteomes" id="UP000260644"/>
    </source>
</evidence>
<evidence type="ECO:0000313" key="2">
    <source>
        <dbReference type="EMBL" id="RFS19295.1"/>
    </source>
</evidence>
<dbReference type="PANTHER" id="PTHR36453:SF1">
    <property type="entry name" value="RIGHT HANDED BETA HELIX DOMAIN-CONTAINING PROTEIN"/>
    <property type="match status" value="1"/>
</dbReference>
<dbReference type="PANTHER" id="PTHR36453">
    <property type="entry name" value="SECRETED PROTEIN-RELATED"/>
    <property type="match status" value="1"/>
</dbReference>